<evidence type="ECO:0000256" key="1">
    <source>
        <dbReference type="SAM" id="SignalP"/>
    </source>
</evidence>
<proteinExistence type="predicted"/>
<name>A0ABY9WXD2_9BACT</name>
<organism evidence="2 3">
    <name type="scientific">Archangium minus</name>
    <dbReference type="NCBI Taxonomy" id="83450"/>
    <lineage>
        <taxon>Bacteria</taxon>
        <taxon>Pseudomonadati</taxon>
        <taxon>Myxococcota</taxon>
        <taxon>Myxococcia</taxon>
        <taxon>Myxococcales</taxon>
        <taxon>Cystobacterineae</taxon>
        <taxon>Archangiaceae</taxon>
        <taxon>Archangium</taxon>
    </lineage>
</organism>
<feature type="signal peptide" evidence="1">
    <location>
        <begin position="1"/>
        <end position="21"/>
    </location>
</feature>
<dbReference type="PROSITE" id="PS51257">
    <property type="entry name" value="PROKAR_LIPOPROTEIN"/>
    <property type="match status" value="1"/>
</dbReference>
<keyword evidence="3" id="KW-1185">Reference proteome</keyword>
<protein>
    <recommendedName>
        <fullName evidence="4">Lipoprotein</fullName>
    </recommendedName>
</protein>
<accession>A0ABY9WXD2</accession>
<evidence type="ECO:0000313" key="3">
    <source>
        <dbReference type="Proteomes" id="UP001611383"/>
    </source>
</evidence>
<gene>
    <name evidence="2" type="ORF">F0U60_29545</name>
</gene>
<feature type="chain" id="PRO_5047392096" description="Lipoprotein" evidence="1">
    <location>
        <begin position="22"/>
        <end position="114"/>
    </location>
</feature>
<evidence type="ECO:0008006" key="4">
    <source>
        <dbReference type="Google" id="ProtNLM"/>
    </source>
</evidence>
<sequence>MRPVVQVLVLLVAFASCTPKAALDPTQPPPPKTTVQVWNQNPIDMTLYVTNRTHRVRLGLVPGSSTRTFVVPPHLLLSTNWLGFQADPIGAQGVSSSEELQVHPGDQVGLTLGR</sequence>
<dbReference type="Proteomes" id="UP001611383">
    <property type="component" value="Chromosome"/>
</dbReference>
<dbReference type="EMBL" id="CP043494">
    <property type="protein sequence ID" value="WNG47816.1"/>
    <property type="molecule type" value="Genomic_DNA"/>
</dbReference>
<keyword evidence="1" id="KW-0732">Signal</keyword>
<evidence type="ECO:0000313" key="2">
    <source>
        <dbReference type="EMBL" id="WNG47816.1"/>
    </source>
</evidence>
<dbReference type="RefSeq" id="WP_395804582.1">
    <property type="nucleotide sequence ID" value="NZ_CP043494.1"/>
</dbReference>
<reference evidence="2 3" key="1">
    <citation type="submission" date="2019-08" db="EMBL/GenBank/DDBJ databases">
        <title>Archangium and Cystobacter genomes.</title>
        <authorList>
            <person name="Chen I.-C.K."/>
            <person name="Wielgoss S."/>
        </authorList>
    </citation>
    <scope>NUCLEOTIDE SEQUENCE [LARGE SCALE GENOMIC DNA]</scope>
    <source>
        <strain evidence="2 3">Cbm 6</strain>
    </source>
</reference>